<sequence length="244" mass="25430">MFSKYRACACVLMLCFCATAANGQPNYAPLGECLDAVDESFSAHRIRESIAEAANISQIQPVLDDFASSDVLNLDELGASMANLSAAVNWPSLKPELQQVLSQLQDDSSAIMNAVGTLVQSINLTQAGNILKSAGSTTDASDVLVLLYELAGTVDTATFAATIKNTTATLDLAGLGSQLDGIKGNVDLQSLGEVVANLHSAVNFEQVGYLLKTISGMLSFQGVGAAISDLATLYANGVSQDCIQ</sequence>
<dbReference type="EMBL" id="MT439049">
    <property type="protein sequence ID" value="QOL01296.1"/>
    <property type="molecule type" value="mRNA"/>
</dbReference>
<protein>
    <submittedName>
        <fullName evidence="2">Putative extracellular protein TR9_097</fullName>
    </submittedName>
</protein>
<organism evidence="2">
    <name type="scientific">Trebouxia lynnae</name>
    <dbReference type="NCBI Taxonomy" id="1825957"/>
    <lineage>
        <taxon>Eukaryota</taxon>
        <taxon>Viridiplantae</taxon>
        <taxon>Chlorophyta</taxon>
        <taxon>core chlorophytes</taxon>
        <taxon>Trebouxiophyceae</taxon>
        <taxon>Trebouxiales</taxon>
        <taxon>Trebouxiaceae</taxon>
        <taxon>Trebouxia</taxon>
    </lineage>
</organism>
<name>A0A7L9QEV6_9CHLO</name>
<evidence type="ECO:0000313" key="2">
    <source>
        <dbReference type="EMBL" id="QOL01296.1"/>
    </source>
</evidence>
<feature type="signal peptide" evidence="1">
    <location>
        <begin position="1"/>
        <end position="23"/>
    </location>
</feature>
<accession>A0A7L9QEV6</accession>
<reference evidence="2" key="1">
    <citation type="journal article" date="2020" name="Microb. Ecol.">
        <title>The Under-explored Extracellular Proteome of Aero-Terrestrial Microalgae Provides Clues on Different Mechanisms of Desiccation Tolerance in Non-Model Organisms.</title>
        <authorList>
            <person name="Gonzalez-Hourcade M."/>
            <person name="Del Campo E.M."/>
            <person name="Casano L.M."/>
        </authorList>
    </citation>
    <scope>NUCLEOTIDE SEQUENCE</scope>
    <source>
        <strain evidence="2">TR9</strain>
    </source>
</reference>
<keyword evidence="1" id="KW-0732">Signal</keyword>
<proteinExistence type="evidence at transcript level"/>
<evidence type="ECO:0000256" key="1">
    <source>
        <dbReference type="SAM" id="SignalP"/>
    </source>
</evidence>
<dbReference type="AlphaFoldDB" id="A0A7L9QEV6"/>
<feature type="chain" id="PRO_5029857628" evidence="1">
    <location>
        <begin position="24"/>
        <end position="244"/>
    </location>
</feature>